<keyword evidence="2" id="KW-0812">Transmembrane</keyword>
<evidence type="ECO:0000256" key="1">
    <source>
        <dbReference type="SAM" id="MobiDB-lite"/>
    </source>
</evidence>
<keyword evidence="2" id="KW-1133">Transmembrane helix</keyword>
<dbReference type="CDD" id="cd15482">
    <property type="entry name" value="Sialidase_non-viral"/>
    <property type="match status" value="1"/>
</dbReference>
<dbReference type="EMBL" id="BARS01046157">
    <property type="protein sequence ID" value="GAG40277.1"/>
    <property type="molecule type" value="Genomic_DNA"/>
</dbReference>
<organism evidence="3">
    <name type="scientific">marine sediment metagenome</name>
    <dbReference type="NCBI Taxonomy" id="412755"/>
    <lineage>
        <taxon>unclassified sequences</taxon>
        <taxon>metagenomes</taxon>
        <taxon>ecological metagenomes</taxon>
    </lineage>
</organism>
<reference evidence="3" key="1">
    <citation type="journal article" date="2014" name="Front. Microbiol.">
        <title>High frequency of phylogenetically diverse reductive dehalogenase-homologous genes in deep subseafloor sedimentary metagenomes.</title>
        <authorList>
            <person name="Kawai M."/>
            <person name="Futagami T."/>
            <person name="Toyoda A."/>
            <person name="Takaki Y."/>
            <person name="Nishi S."/>
            <person name="Hori S."/>
            <person name="Arai W."/>
            <person name="Tsubouchi T."/>
            <person name="Morono Y."/>
            <person name="Uchiyama I."/>
            <person name="Ito T."/>
            <person name="Fujiyama A."/>
            <person name="Inagaki F."/>
            <person name="Takami H."/>
        </authorList>
    </citation>
    <scope>NUCLEOTIDE SEQUENCE</scope>
    <source>
        <strain evidence="3">Expedition CK06-06</strain>
    </source>
</reference>
<protein>
    <recommendedName>
        <fullName evidence="4">Sialidase domain-containing protein</fullName>
    </recommendedName>
</protein>
<feature type="region of interest" description="Disordered" evidence="1">
    <location>
        <begin position="1"/>
        <end position="41"/>
    </location>
</feature>
<evidence type="ECO:0000256" key="2">
    <source>
        <dbReference type="SAM" id="Phobius"/>
    </source>
</evidence>
<feature type="non-terminal residue" evidence="3">
    <location>
        <position position="1"/>
    </location>
</feature>
<keyword evidence="2" id="KW-0472">Membrane</keyword>
<accession>X0XYJ8</accession>
<sequence>DILVARSTDNGATWTDPAALNTNAASDSKSDDRPQVTTDGKGNWVAVWDSTENLGGIGTDYDILVARSTDNGATWTDPAPLNTNAATDSGADVCPQVTTDGGGGWVSVWYSHDDLGGTIGTDKDILYATEYIPPYPPVGGIAELPGVSDSSGRSYIALASLAAAALVALATGGWYARRRWLG</sequence>
<comment type="caution">
    <text evidence="3">The sequence shown here is derived from an EMBL/GenBank/DDBJ whole genome shotgun (WGS) entry which is preliminary data.</text>
</comment>
<dbReference type="InterPro" id="IPR036278">
    <property type="entry name" value="Sialidase_sf"/>
</dbReference>
<dbReference type="SUPFAM" id="SSF50939">
    <property type="entry name" value="Sialidases"/>
    <property type="match status" value="1"/>
</dbReference>
<evidence type="ECO:0008006" key="4">
    <source>
        <dbReference type="Google" id="ProtNLM"/>
    </source>
</evidence>
<dbReference type="AlphaFoldDB" id="X0XYJ8"/>
<dbReference type="Gene3D" id="2.120.10.10">
    <property type="match status" value="1"/>
</dbReference>
<evidence type="ECO:0000313" key="3">
    <source>
        <dbReference type="EMBL" id="GAG40277.1"/>
    </source>
</evidence>
<proteinExistence type="predicted"/>
<feature type="transmembrane region" description="Helical" evidence="2">
    <location>
        <begin position="155"/>
        <end position="176"/>
    </location>
</feature>
<gene>
    <name evidence="3" type="ORF">S01H1_69506</name>
</gene>
<name>X0XYJ8_9ZZZZ</name>